<accession>A0AAE1CKT2</accession>
<proteinExistence type="predicted"/>
<reference evidence="1" key="1">
    <citation type="journal article" date="2023" name="G3 (Bethesda)">
        <title>A reference genome for the long-term kleptoplast-retaining sea slug Elysia crispata morphotype clarki.</title>
        <authorList>
            <person name="Eastman K.E."/>
            <person name="Pendleton A.L."/>
            <person name="Shaikh M.A."/>
            <person name="Suttiyut T."/>
            <person name="Ogas R."/>
            <person name="Tomko P."/>
            <person name="Gavelis G."/>
            <person name="Widhalm J.R."/>
            <person name="Wisecaver J.H."/>
        </authorList>
    </citation>
    <scope>NUCLEOTIDE SEQUENCE</scope>
    <source>
        <strain evidence="1">ECLA1</strain>
    </source>
</reference>
<evidence type="ECO:0000313" key="1">
    <source>
        <dbReference type="EMBL" id="KAK3705869.1"/>
    </source>
</evidence>
<evidence type="ECO:0000313" key="2">
    <source>
        <dbReference type="Proteomes" id="UP001283361"/>
    </source>
</evidence>
<dbReference type="Proteomes" id="UP001283361">
    <property type="component" value="Unassembled WGS sequence"/>
</dbReference>
<gene>
    <name evidence="1" type="ORF">RRG08_058950</name>
</gene>
<name>A0AAE1CKT2_9GAST</name>
<comment type="caution">
    <text evidence="1">The sequence shown here is derived from an EMBL/GenBank/DDBJ whole genome shotgun (WGS) entry which is preliminary data.</text>
</comment>
<keyword evidence="2" id="KW-1185">Reference proteome</keyword>
<dbReference type="AlphaFoldDB" id="A0AAE1CKT2"/>
<sequence length="69" mass="7650">MKPAQFKTLIETNKEHNYVAISNILDAVMYSLCRKLQLGKRPGFSVAVPASPQRISLSVRAEKNQTSSS</sequence>
<organism evidence="1 2">
    <name type="scientific">Elysia crispata</name>
    <name type="common">lettuce slug</name>
    <dbReference type="NCBI Taxonomy" id="231223"/>
    <lineage>
        <taxon>Eukaryota</taxon>
        <taxon>Metazoa</taxon>
        <taxon>Spiralia</taxon>
        <taxon>Lophotrochozoa</taxon>
        <taxon>Mollusca</taxon>
        <taxon>Gastropoda</taxon>
        <taxon>Heterobranchia</taxon>
        <taxon>Euthyneura</taxon>
        <taxon>Panpulmonata</taxon>
        <taxon>Sacoglossa</taxon>
        <taxon>Placobranchoidea</taxon>
        <taxon>Plakobranchidae</taxon>
        <taxon>Elysia</taxon>
    </lineage>
</organism>
<dbReference type="EMBL" id="JAWDGP010007763">
    <property type="protein sequence ID" value="KAK3705869.1"/>
    <property type="molecule type" value="Genomic_DNA"/>
</dbReference>
<protein>
    <submittedName>
        <fullName evidence="1">Uncharacterized protein</fullName>
    </submittedName>
</protein>